<evidence type="ECO:0000313" key="7">
    <source>
        <dbReference type="EnsemblMetazoa" id="XP_030856378"/>
    </source>
</evidence>
<dbReference type="Proteomes" id="UP000007110">
    <property type="component" value="Unassembled WGS sequence"/>
</dbReference>
<evidence type="ECO:0000256" key="2">
    <source>
        <dbReference type="ARBA" id="ARBA00005593"/>
    </source>
</evidence>
<dbReference type="Pfam" id="PF00996">
    <property type="entry name" value="GDI"/>
    <property type="match status" value="2"/>
</dbReference>
<dbReference type="Gene3D" id="3.50.50.60">
    <property type="entry name" value="FAD/NAD(P)-binding domain"/>
    <property type="match status" value="2"/>
</dbReference>
<dbReference type="PRINTS" id="PR00893">
    <property type="entry name" value="RABESCORT"/>
</dbReference>
<keyword evidence="3" id="KW-0343">GTPase activation</keyword>
<accession>A0A7M7PWK0</accession>
<feature type="domain" description="RAE1/2" evidence="6">
    <location>
        <begin position="464"/>
        <end position="594"/>
    </location>
</feature>
<feature type="region of interest" description="Disordered" evidence="5">
    <location>
        <begin position="128"/>
        <end position="252"/>
    </location>
</feature>
<dbReference type="PANTHER" id="PTHR11787:SF4">
    <property type="entry name" value="CHM, RAB ESCORT PROTEIN 1"/>
    <property type="match status" value="1"/>
</dbReference>
<evidence type="ECO:0000256" key="1">
    <source>
        <dbReference type="ARBA" id="ARBA00004514"/>
    </source>
</evidence>
<reference evidence="7" key="2">
    <citation type="submission" date="2021-01" db="UniProtKB">
        <authorList>
            <consortium name="EnsemblMetazoa"/>
        </authorList>
    </citation>
    <scope>IDENTIFICATION</scope>
</reference>
<comment type="subcellular location">
    <subcellularLocation>
        <location evidence="1">Cytoplasm</location>
        <location evidence="1">Cytosol</location>
    </subcellularLocation>
</comment>
<dbReference type="Pfam" id="PF22603">
    <property type="entry name" value="RAE1_2_domI_C"/>
    <property type="match status" value="1"/>
</dbReference>
<dbReference type="GO" id="GO:0007264">
    <property type="term" value="P:small GTPase-mediated signal transduction"/>
    <property type="evidence" value="ECO:0007669"/>
    <property type="project" value="InterPro"/>
</dbReference>
<dbReference type="GO" id="GO:0006886">
    <property type="term" value="P:intracellular protein transport"/>
    <property type="evidence" value="ECO:0007669"/>
    <property type="project" value="InterPro"/>
</dbReference>
<dbReference type="GeneID" id="100891770"/>
<evidence type="ECO:0000256" key="5">
    <source>
        <dbReference type="SAM" id="MobiDB-lite"/>
    </source>
</evidence>
<feature type="compositionally biased region" description="Polar residues" evidence="5">
    <location>
        <begin position="196"/>
        <end position="207"/>
    </location>
</feature>
<proteinExistence type="inferred from homology"/>
<feature type="region of interest" description="Disordered" evidence="5">
    <location>
        <begin position="639"/>
        <end position="768"/>
    </location>
</feature>
<evidence type="ECO:0000259" key="6">
    <source>
        <dbReference type="Pfam" id="PF22603"/>
    </source>
</evidence>
<dbReference type="GO" id="GO:0005092">
    <property type="term" value="F:GDP-dissociation inhibitor activity"/>
    <property type="evidence" value="ECO:0007669"/>
    <property type="project" value="InterPro"/>
</dbReference>
<feature type="compositionally biased region" description="Acidic residues" evidence="5">
    <location>
        <begin position="723"/>
        <end position="757"/>
    </location>
</feature>
<feature type="compositionally biased region" description="Basic and acidic residues" evidence="5">
    <location>
        <begin position="225"/>
        <end position="235"/>
    </location>
</feature>
<dbReference type="InterPro" id="IPR054420">
    <property type="entry name" value="RAE1_2_domI_C"/>
</dbReference>
<dbReference type="InterPro" id="IPR018203">
    <property type="entry name" value="GDP_dissociation_inhibitor"/>
</dbReference>
<organism evidence="7 8">
    <name type="scientific">Strongylocentrotus purpuratus</name>
    <name type="common">Purple sea urchin</name>
    <dbReference type="NCBI Taxonomy" id="7668"/>
    <lineage>
        <taxon>Eukaryota</taxon>
        <taxon>Metazoa</taxon>
        <taxon>Echinodermata</taxon>
        <taxon>Eleutherozoa</taxon>
        <taxon>Echinozoa</taxon>
        <taxon>Echinoidea</taxon>
        <taxon>Euechinoidea</taxon>
        <taxon>Echinacea</taxon>
        <taxon>Camarodonta</taxon>
        <taxon>Echinidea</taxon>
        <taxon>Strongylocentrotidae</taxon>
        <taxon>Strongylocentrotus</taxon>
    </lineage>
</organism>
<dbReference type="EnsemblMetazoa" id="XM_031000518">
    <property type="protein sequence ID" value="XP_030856378"/>
    <property type="gene ID" value="LOC100891770"/>
</dbReference>
<dbReference type="PRINTS" id="PR00891">
    <property type="entry name" value="RABGDIREP"/>
</dbReference>
<evidence type="ECO:0000256" key="3">
    <source>
        <dbReference type="ARBA" id="ARBA00022468"/>
    </source>
</evidence>
<dbReference type="AlphaFoldDB" id="A0A7M7PWK0"/>
<feature type="compositionally biased region" description="Basic and acidic residues" evidence="5">
    <location>
        <begin position="665"/>
        <end position="692"/>
    </location>
</feature>
<name>A0A7M7PWK0_STRPU</name>
<dbReference type="Gene3D" id="3.30.519.10">
    <property type="entry name" value="Guanine Nucleotide Dissociation Inhibitor, domain 2"/>
    <property type="match status" value="2"/>
</dbReference>
<protein>
    <recommendedName>
        <fullName evidence="6">RAE1/2 domain-containing protein</fullName>
    </recommendedName>
</protein>
<dbReference type="SUPFAM" id="SSF51905">
    <property type="entry name" value="FAD/NAD(P)-binding domain"/>
    <property type="match status" value="1"/>
</dbReference>
<dbReference type="GO" id="GO:0005829">
    <property type="term" value="C:cytosol"/>
    <property type="evidence" value="ECO:0007669"/>
    <property type="project" value="UniProtKB-SubCell"/>
</dbReference>
<evidence type="ECO:0000256" key="4">
    <source>
        <dbReference type="ARBA" id="ARBA00022490"/>
    </source>
</evidence>
<sequence>MATDELPTEYDDIVIGTGVQESIVAAALARNGHKVLHVDRNDFYSGEWASFHLKGMLDWIKRNQSTDVDKDEVNEQEADVEDGLVIVPLPTPHRTATNIEVEIHVKKEVDEVGGPDPAINLDSKTVESEAPHLPGSSIISGAAPHDGEEETKTSSHDGEEETKTSSQDGEEETKTSSHDGEEETKTSSQDGEEETNTSSQDVINTDNSNDDSLEMVQNQSPTTLPKDESANEVRTADQPSTHHGNVSTKEKQRDWTWEEIMKNWRKFNIDLAPKLMFCRGAMVELLVSSRISRYAEFKAVTRILTHISGRLEQVPCSRADVFSSRYVSMLEKRMLMKLIEFGLDHENRQDEYRDYMDKPFADFLQSRKLSPTLQHFVIHSIAMTSANTPTHKALQAMKYFLSSLGRYGNTAFLWTLYGSGELPQCFCSIRGIIDSEGKRLKCRNLILEHSYAYGESKPYKASYLSRGILITDRSIKQSTTEQITFLTIPPCDDRDQPVHVIEVGYAACAAPPNLYIVHLTAKANSKGVSAKDDLQHTVQTFFQVASKDCKPTEPDTDQPHILWSVYFSQEDVTDIEDDVLKGTLPGNVHVTSGAGGSIGFDHAVSQAKKIFEKLCPGEEFLPPAPDPEDLVFEDSANENTSQAGFDSNGVAIEEKETVTPEEEKETVTPEGGKETVKTEEEEKETVTPEGGKETVTPEEEKETVIPEEEKETVIPDGGKETVTPEEEKETVTPEEEKETVTPEEEKETVTTEEEEETGKETALSEEIS</sequence>
<keyword evidence="8" id="KW-1185">Reference proteome</keyword>
<dbReference type="InterPro" id="IPR036188">
    <property type="entry name" value="FAD/NAD-bd_sf"/>
</dbReference>
<dbReference type="RefSeq" id="XP_030856378.1">
    <property type="nucleotide sequence ID" value="XM_031000518.1"/>
</dbReference>
<feature type="compositionally biased region" description="Basic and acidic residues" evidence="5">
    <location>
        <begin position="172"/>
        <end position="185"/>
    </location>
</feature>
<dbReference type="InterPro" id="IPR001738">
    <property type="entry name" value="Rab_escort"/>
</dbReference>
<comment type="similarity">
    <text evidence="2">Belongs to the Rab GDI family.</text>
</comment>
<keyword evidence="4" id="KW-0963">Cytoplasm</keyword>
<dbReference type="SUPFAM" id="SSF54373">
    <property type="entry name" value="FAD-linked reductases, C-terminal domain"/>
    <property type="match status" value="1"/>
</dbReference>
<dbReference type="PIRSF" id="PIRSF016550">
    <property type="entry name" value="Rab_ger_ger_transf_A_euk"/>
    <property type="match status" value="1"/>
</dbReference>
<dbReference type="PANTHER" id="PTHR11787">
    <property type="entry name" value="RAB GDP-DISSOCIATION INHIBITOR"/>
    <property type="match status" value="1"/>
</dbReference>
<reference evidence="8" key="1">
    <citation type="submission" date="2015-02" db="EMBL/GenBank/DDBJ databases">
        <title>Genome sequencing for Strongylocentrotus purpuratus.</title>
        <authorList>
            <person name="Murali S."/>
            <person name="Liu Y."/>
            <person name="Vee V."/>
            <person name="English A."/>
            <person name="Wang M."/>
            <person name="Skinner E."/>
            <person name="Han Y."/>
            <person name="Muzny D.M."/>
            <person name="Worley K.C."/>
            <person name="Gibbs R.A."/>
        </authorList>
    </citation>
    <scope>NUCLEOTIDE SEQUENCE</scope>
</reference>
<feature type="compositionally biased region" description="Polar residues" evidence="5">
    <location>
        <begin position="237"/>
        <end position="247"/>
    </location>
</feature>
<feature type="compositionally biased region" description="Acidic residues" evidence="5">
    <location>
        <begin position="696"/>
        <end position="710"/>
    </location>
</feature>
<dbReference type="GO" id="GO:0005968">
    <property type="term" value="C:Rab-protein geranylgeranyltransferase complex"/>
    <property type="evidence" value="ECO:0007669"/>
    <property type="project" value="InterPro"/>
</dbReference>
<dbReference type="GO" id="GO:0005096">
    <property type="term" value="F:GTPase activator activity"/>
    <property type="evidence" value="ECO:0007669"/>
    <property type="project" value="UniProtKB-KW"/>
</dbReference>
<dbReference type="FunFam" id="3.50.50.60:FF:001007">
    <property type="entry name" value="Rab proteins geranylgeranyltransferase component A, putative"/>
    <property type="match status" value="1"/>
</dbReference>
<evidence type="ECO:0000313" key="8">
    <source>
        <dbReference type="Proteomes" id="UP000007110"/>
    </source>
</evidence>
<dbReference type="FunFam" id="1.10.405.10:FF:000003">
    <property type="entry name" value="Rab proteins geranylgeranyltransferase component A"/>
    <property type="match status" value="1"/>
</dbReference>
<feature type="compositionally biased region" description="Basic and acidic residues" evidence="5">
    <location>
        <begin position="150"/>
        <end position="163"/>
    </location>
</feature>